<dbReference type="InterPro" id="IPR018998">
    <property type="entry name" value="EndoU_C"/>
</dbReference>
<keyword evidence="8 12" id="KW-0694">RNA-binding</keyword>
<evidence type="ECO:0000259" key="15">
    <source>
        <dbReference type="PROSITE" id="PS51959"/>
    </source>
</evidence>
<organism evidence="16 17">
    <name type="scientific">Portunus trituberculatus</name>
    <name type="common">Swimming crab</name>
    <name type="synonym">Neptunus trituberculatus</name>
    <dbReference type="NCBI Taxonomy" id="210409"/>
    <lineage>
        <taxon>Eukaryota</taxon>
        <taxon>Metazoa</taxon>
        <taxon>Ecdysozoa</taxon>
        <taxon>Arthropoda</taxon>
        <taxon>Crustacea</taxon>
        <taxon>Multicrustacea</taxon>
        <taxon>Malacostraca</taxon>
        <taxon>Eumalacostraca</taxon>
        <taxon>Eucarida</taxon>
        <taxon>Decapoda</taxon>
        <taxon>Pleocyemata</taxon>
        <taxon>Brachyura</taxon>
        <taxon>Eubrachyura</taxon>
        <taxon>Portunoidea</taxon>
        <taxon>Portunidae</taxon>
        <taxon>Portuninae</taxon>
        <taxon>Portunus</taxon>
    </lineage>
</organism>
<evidence type="ECO:0000256" key="10">
    <source>
        <dbReference type="ARBA" id="ARBA00023211"/>
    </source>
</evidence>
<evidence type="ECO:0000313" key="17">
    <source>
        <dbReference type="Proteomes" id="UP000324222"/>
    </source>
</evidence>
<evidence type="ECO:0000256" key="9">
    <source>
        <dbReference type="ARBA" id="ARBA00023157"/>
    </source>
</evidence>
<feature type="domain" description="SMB" evidence="14">
    <location>
        <begin position="93"/>
        <end position="126"/>
    </location>
</feature>
<dbReference type="PROSITE" id="PS51959">
    <property type="entry name" value="ENDOU"/>
    <property type="match status" value="1"/>
</dbReference>
<dbReference type="EMBL" id="VSRR010004515">
    <property type="protein sequence ID" value="MPC39905.1"/>
    <property type="molecule type" value="Genomic_DNA"/>
</dbReference>
<evidence type="ECO:0000256" key="6">
    <source>
        <dbReference type="ARBA" id="ARBA00022759"/>
    </source>
</evidence>
<dbReference type="Gene3D" id="4.10.410.20">
    <property type="match status" value="2"/>
</dbReference>
<evidence type="ECO:0000256" key="13">
    <source>
        <dbReference type="SAM" id="MobiDB-lite"/>
    </source>
</evidence>
<evidence type="ECO:0000313" key="16">
    <source>
        <dbReference type="EMBL" id="MPC39905.1"/>
    </source>
</evidence>
<evidence type="ECO:0000256" key="2">
    <source>
        <dbReference type="ARBA" id="ARBA00010168"/>
    </source>
</evidence>
<dbReference type="PANTHER" id="PTHR12439:SF42">
    <property type="entry name" value="ENDORIBONUCLEASE-RELATED"/>
    <property type="match status" value="1"/>
</dbReference>
<dbReference type="Proteomes" id="UP000324222">
    <property type="component" value="Unassembled WGS sequence"/>
</dbReference>
<dbReference type="GO" id="GO:0016829">
    <property type="term" value="F:lyase activity"/>
    <property type="evidence" value="ECO:0007669"/>
    <property type="project" value="UniProtKB-KW"/>
</dbReference>
<keyword evidence="6 12" id="KW-0255">Endonuclease</keyword>
<dbReference type="SUPFAM" id="SSF90188">
    <property type="entry name" value="Somatomedin B domain"/>
    <property type="match status" value="2"/>
</dbReference>
<keyword evidence="4 12" id="KW-0540">Nuclease</keyword>
<dbReference type="SUPFAM" id="SSF142877">
    <property type="entry name" value="EndoU-like"/>
    <property type="match status" value="1"/>
</dbReference>
<comment type="cofactor">
    <cofactor evidence="1 12">
        <name>Mn(2+)</name>
        <dbReference type="ChEBI" id="CHEBI:29035"/>
    </cofactor>
</comment>
<feature type="domain" description="SMB" evidence="14">
    <location>
        <begin position="129"/>
        <end position="174"/>
    </location>
</feature>
<dbReference type="CDD" id="cd21159">
    <property type="entry name" value="XendoU"/>
    <property type="match status" value="1"/>
</dbReference>
<dbReference type="InterPro" id="IPR036024">
    <property type="entry name" value="Somatomedin_B-like_dom_sf"/>
</dbReference>
<dbReference type="PROSITE" id="PS50958">
    <property type="entry name" value="SMB_2"/>
    <property type="match status" value="2"/>
</dbReference>
<dbReference type="GO" id="GO:0004521">
    <property type="term" value="F:RNA endonuclease activity"/>
    <property type="evidence" value="ECO:0007669"/>
    <property type="project" value="UniProtKB-UniRule"/>
</dbReference>
<dbReference type="OrthoDB" id="430326at2759"/>
<name>A0A5B7F2H4_PORTR</name>
<evidence type="ECO:0000256" key="7">
    <source>
        <dbReference type="ARBA" id="ARBA00022801"/>
    </source>
</evidence>
<feature type="compositionally biased region" description="Basic and acidic residues" evidence="13">
    <location>
        <begin position="14"/>
        <end position="24"/>
    </location>
</feature>
<evidence type="ECO:0000256" key="12">
    <source>
        <dbReference type="RuleBase" id="RU367085"/>
    </source>
</evidence>
<dbReference type="Pfam" id="PF09412">
    <property type="entry name" value="XendoU"/>
    <property type="match status" value="1"/>
</dbReference>
<feature type="domain" description="EndoU" evidence="15">
    <location>
        <begin position="192"/>
        <end position="449"/>
    </location>
</feature>
<evidence type="ECO:0000256" key="4">
    <source>
        <dbReference type="ARBA" id="ARBA00022722"/>
    </source>
</evidence>
<gene>
    <name evidence="16" type="primary">Endou</name>
    <name evidence="16" type="ORF">E2C01_033457</name>
</gene>
<proteinExistence type="inferred from homology"/>
<evidence type="ECO:0000259" key="14">
    <source>
        <dbReference type="PROSITE" id="PS50958"/>
    </source>
</evidence>
<dbReference type="SMART" id="SM00201">
    <property type="entry name" value="SO"/>
    <property type="match status" value="2"/>
</dbReference>
<protein>
    <submittedName>
        <fullName evidence="16">Poly(U)-specific endoribonuclease</fullName>
    </submittedName>
</protein>
<sequence>MFALSHLGHNPPVGRREHEAEVRSYKGQGGVGEPPLHHQSHHDHHPACVAAPVCSGEVTEALHVTQSAAMHKGAQLILYDNTLTLQARLAGALGQSCVGRCGVNDGVSSCQCNSVCSNFNDCCDDYIAVCLSCKDRCGESYLQSKPCQCNDKCGSHSNCCDDYDELCGGGGQEYHELMHIDLNPHLCTPGVTDDDLRTITEEMFAADVNSVYDQLTLDYQGKGSSGDLAPGPLFVSVPESVLSGPTIALLRKVQDNYIPSVYQAEVQDANEIAEQNAFLDAIMNTEVMKLAETFLHSKNLLTGSLRDKLDEMWFTLYKRKHDQSSSGFEHVFVGEQDGDVSGFHNWVNFQKEEAEGDLDYYSWMDSVTFGTKASHGEVLMNRYNWEGHMKKIGSMFIGTSPELEMATYTVCFLARPDSLCPVQMFSQQFHVQTWTIFGNLVGSAYPDIP</sequence>
<comment type="similarity">
    <text evidence="2 12">Belongs to the ENDOU family.</text>
</comment>
<keyword evidence="17" id="KW-1185">Reference proteome</keyword>
<dbReference type="Pfam" id="PF01033">
    <property type="entry name" value="Somatomedin_B"/>
    <property type="match status" value="2"/>
</dbReference>
<keyword evidence="7 12" id="KW-0378">Hydrolase</keyword>
<keyword evidence="5 12" id="KW-0479">Metal-binding</keyword>
<dbReference type="InterPro" id="IPR037227">
    <property type="entry name" value="EndoU-like"/>
</dbReference>
<feature type="region of interest" description="Disordered" evidence="13">
    <location>
        <begin position="1"/>
        <end position="43"/>
    </location>
</feature>
<evidence type="ECO:0000256" key="3">
    <source>
        <dbReference type="ARBA" id="ARBA00011245"/>
    </source>
</evidence>
<accession>A0A5B7F2H4</accession>
<evidence type="ECO:0000256" key="5">
    <source>
        <dbReference type="ARBA" id="ARBA00022723"/>
    </source>
</evidence>
<dbReference type="PANTHER" id="PTHR12439">
    <property type="entry name" value="PLACENTAL PROTEIN 11-RELATED"/>
    <property type="match status" value="1"/>
</dbReference>
<dbReference type="InterPro" id="IPR001212">
    <property type="entry name" value="Somatomedin_B_dom"/>
</dbReference>
<keyword evidence="10 12" id="KW-0464">Manganese</keyword>
<comment type="caution">
    <text evidence="16">The sequence shown here is derived from an EMBL/GenBank/DDBJ whole genome shotgun (WGS) entry which is preliminary data.</text>
</comment>
<keyword evidence="11" id="KW-0456">Lyase</keyword>
<evidence type="ECO:0000256" key="11">
    <source>
        <dbReference type="ARBA" id="ARBA00023239"/>
    </source>
</evidence>
<reference evidence="16 17" key="1">
    <citation type="submission" date="2019-05" db="EMBL/GenBank/DDBJ databases">
        <title>Another draft genome of Portunus trituberculatus and its Hox gene families provides insights of decapod evolution.</title>
        <authorList>
            <person name="Jeong J.-H."/>
            <person name="Song I."/>
            <person name="Kim S."/>
            <person name="Choi T."/>
            <person name="Kim D."/>
            <person name="Ryu S."/>
            <person name="Kim W."/>
        </authorList>
    </citation>
    <scope>NUCLEOTIDE SEQUENCE [LARGE SCALE GENOMIC DNA]</scope>
    <source>
        <tissue evidence="16">Muscle</tissue>
    </source>
</reference>
<dbReference type="GO" id="GO:0046872">
    <property type="term" value="F:metal ion binding"/>
    <property type="evidence" value="ECO:0007669"/>
    <property type="project" value="UniProtKB-UniRule"/>
</dbReference>
<dbReference type="PROSITE" id="PS00524">
    <property type="entry name" value="SMB_1"/>
    <property type="match status" value="1"/>
</dbReference>
<keyword evidence="9" id="KW-1015">Disulfide bond</keyword>
<dbReference type="InterPro" id="IPR039787">
    <property type="entry name" value="ENDOU"/>
</dbReference>
<evidence type="ECO:0000256" key="1">
    <source>
        <dbReference type="ARBA" id="ARBA00001936"/>
    </source>
</evidence>
<dbReference type="GO" id="GO:0016787">
    <property type="term" value="F:hydrolase activity"/>
    <property type="evidence" value="ECO:0007669"/>
    <property type="project" value="UniProtKB-KW"/>
</dbReference>
<dbReference type="AlphaFoldDB" id="A0A5B7F2H4"/>
<dbReference type="GO" id="GO:0003723">
    <property type="term" value="F:RNA binding"/>
    <property type="evidence" value="ECO:0007669"/>
    <property type="project" value="UniProtKB-UniRule"/>
</dbReference>
<evidence type="ECO:0000256" key="8">
    <source>
        <dbReference type="ARBA" id="ARBA00022884"/>
    </source>
</evidence>
<comment type="subunit">
    <text evidence="3 12">Monomer.</text>
</comment>